<organism evidence="1">
    <name type="scientific">Athelia psychrophila</name>
    <dbReference type="NCBI Taxonomy" id="1759441"/>
    <lineage>
        <taxon>Eukaryota</taxon>
        <taxon>Fungi</taxon>
        <taxon>Dikarya</taxon>
        <taxon>Basidiomycota</taxon>
        <taxon>Agaricomycotina</taxon>
        <taxon>Agaricomycetes</taxon>
        <taxon>Agaricomycetidae</taxon>
        <taxon>Atheliales</taxon>
        <taxon>Atheliaceae</taxon>
        <taxon>Athelia</taxon>
    </lineage>
</organism>
<name>A0A166E6J0_9AGAM</name>
<proteinExistence type="predicted"/>
<protein>
    <submittedName>
        <fullName evidence="1">Uncharacterized protein</fullName>
    </submittedName>
</protein>
<dbReference type="EMBL" id="KV417604">
    <property type="protein sequence ID" value="KZP15443.1"/>
    <property type="molecule type" value="Genomic_DNA"/>
</dbReference>
<reference evidence="1" key="1">
    <citation type="journal article" date="2016" name="Mol. Biol. Evol.">
        <title>Comparative Genomics of Early-Diverging Mushroom-Forming Fungi Provides Insights into the Origins of Lignocellulose Decay Capabilities.</title>
        <authorList>
            <person name="Nagy L.G."/>
            <person name="Riley R."/>
            <person name="Tritt A."/>
            <person name="Adam C."/>
            <person name="Daum C."/>
            <person name="Floudas D."/>
            <person name="Sun H."/>
            <person name="Yadav J.S."/>
            <person name="Pangilinan J."/>
            <person name="Larsson K.H."/>
            <person name="Matsuura K."/>
            <person name="Barry K."/>
            <person name="Labutti K."/>
            <person name="Kuo R."/>
            <person name="Ohm R.A."/>
            <person name="Bhattacharya S.S."/>
            <person name="Shirouzu T."/>
            <person name="Yoshinaga Y."/>
            <person name="Martin F.M."/>
            <person name="Grigoriev I.V."/>
            <person name="Hibbett D.S."/>
        </authorList>
    </citation>
    <scope>NUCLEOTIDE SEQUENCE [LARGE SCALE GENOMIC DNA]</scope>
    <source>
        <strain evidence="1">CBS 109695</strain>
    </source>
</reference>
<evidence type="ECO:0000313" key="1">
    <source>
        <dbReference type="EMBL" id="KZP15443.1"/>
    </source>
</evidence>
<dbReference type="AlphaFoldDB" id="A0A166E6J0"/>
<dbReference type="STRING" id="436010.A0A166E6J0"/>
<sequence>MALELAMQSLSLDPPNGTLQLEPAFAIQPERVARLLLVADITDGILRSTDSILDILAFRLTCHLARRAADVYTARAYDMDRALLGFFGDPAGFRWMQADTGTLISGSFAVQYFERAFYPEADMDLYAHPGFALAVGEWLHSDGYRLVDGTKRGGLADRDFWRGMHNNNWTGLGGATVSVPHDDDPLDGNDSDEYGSDHVDDVYTWHKPKATGGLPLVVQVISCKRSPLQTIVAFHSTVVLNVISHQAAYAFYPLSTFGHHHGLELLPTATPAAAAHQKYRDRGWTIDCSRTGGHYYPSKTRWPTDVHTWVIPSPCPGLAPDRPDSLRANSFVLQGVDRYPYSVSSGILVHPALRLQYAVADALVLRDVEHTLEFHWRVNRRRLEALSVRERYRQWIWMDDWAQKKLIEAQDKWR</sequence>
<dbReference type="OrthoDB" id="3041043at2759"/>
<accession>A0A166E6J0</accession>
<gene>
    <name evidence="1" type="ORF">FIBSPDRAFT_81987</name>
</gene>